<protein>
    <recommendedName>
        <fullName evidence="4">Secreted protein</fullName>
    </recommendedName>
</protein>
<dbReference type="AlphaFoldDB" id="A0A967EFH1"/>
<keyword evidence="3" id="KW-1185">Reference proteome</keyword>
<sequence length="97" mass="10462">MNALCPLALSIALTAPALADQTIGGKAVDCYCTDPNGTRVEMGEMICLHVGGRSFMAQCQMSLNVPMWREISAGCLSSSLRERVQPTVDARRVHPKI</sequence>
<organism evidence="2 3">
    <name type="scientific">Roseovarius gahaiensis</name>
    <dbReference type="NCBI Taxonomy" id="2716691"/>
    <lineage>
        <taxon>Bacteria</taxon>
        <taxon>Pseudomonadati</taxon>
        <taxon>Pseudomonadota</taxon>
        <taxon>Alphaproteobacteria</taxon>
        <taxon>Rhodobacterales</taxon>
        <taxon>Roseobacteraceae</taxon>
        <taxon>Roseovarius</taxon>
    </lineage>
</organism>
<proteinExistence type="predicted"/>
<dbReference type="RefSeq" id="WP_167193388.1">
    <property type="nucleotide sequence ID" value="NZ_JAAORB010000003.1"/>
</dbReference>
<evidence type="ECO:0000313" key="3">
    <source>
        <dbReference type="Proteomes" id="UP000639775"/>
    </source>
</evidence>
<comment type="caution">
    <text evidence="2">The sequence shown here is derived from an EMBL/GenBank/DDBJ whole genome shotgun (WGS) entry which is preliminary data.</text>
</comment>
<gene>
    <name evidence="2" type="ORF">HAT86_03360</name>
</gene>
<dbReference type="EMBL" id="JAAORB010000003">
    <property type="protein sequence ID" value="NHQ73505.1"/>
    <property type="molecule type" value="Genomic_DNA"/>
</dbReference>
<evidence type="ECO:0000256" key="1">
    <source>
        <dbReference type="SAM" id="SignalP"/>
    </source>
</evidence>
<keyword evidence="1" id="KW-0732">Signal</keyword>
<feature type="signal peptide" evidence="1">
    <location>
        <begin position="1"/>
        <end position="19"/>
    </location>
</feature>
<evidence type="ECO:0000313" key="2">
    <source>
        <dbReference type="EMBL" id="NHQ73505.1"/>
    </source>
</evidence>
<name>A0A967EFH1_9RHOB</name>
<evidence type="ECO:0008006" key="4">
    <source>
        <dbReference type="Google" id="ProtNLM"/>
    </source>
</evidence>
<reference evidence="2" key="1">
    <citation type="submission" date="2020-03" db="EMBL/GenBank/DDBJ databases">
        <title>Roseovarius gahaiensis sp. nov., isolated from Gahai Saline Lake, China.</title>
        <authorList>
            <person name="Sun X."/>
        </authorList>
    </citation>
    <scope>NUCLEOTIDE SEQUENCE</scope>
    <source>
        <strain evidence="2">GH877</strain>
    </source>
</reference>
<dbReference type="Proteomes" id="UP000639775">
    <property type="component" value="Unassembled WGS sequence"/>
</dbReference>
<feature type="chain" id="PRO_5037951439" description="Secreted protein" evidence="1">
    <location>
        <begin position="20"/>
        <end position="97"/>
    </location>
</feature>
<accession>A0A967EFH1</accession>